<dbReference type="PANTHER" id="PTHR36437">
    <property type="entry name" value="GLYOXALASE/BLEOMYCIN RESISTANCE PROTEIN/DIOXYGENASE"/>
    <property type="match status" value="1"/>
</dbReference>
<reference evidence="2 3" key="1">
    <citation type="submission" date="2018-08" db="EMBL/GenBank/DDBJ databases">
        <title>Paenibacillus sp. M4BSY-1, whole genome shotgun sequence.</title>
        <authorList>
            <person name="Tuo L."/>
        </authorList>
    </citation>
    <scope>NUCLEOTIDE SEQUENCE [LARGE SCALE GENOMIC DNA]</scope>
    <source>
        <strain evidence="2 3">M4BSY-1</strain>
    </source>
</reference>
<protein>
    <submittedName>
        <fullName evidence="2">Glyoxalase</fullName>
    </submittedName>
</protein>
<dbReference type="InterPro" id="IPR037523">
    <property type="entry name" value="VOC_core"/>
</dbReference>
<keyword evidence="3" id="KW-1185">Reference proteome</keyword>
<dbReference type="PROSITE" id="PS51819">
    <property type="entry name" value="VOC"/>
    <property type="match status" value="1"/>
</dbReference>
<name>A0A371PGE3_9BACL</name>
<dbReference type="InterPro" id="IPR029068">
    <property type="entry name" value="Glyas_Bleomycin-R_OHBP_Dase"/>
</dbReference>
<dbReference type="RefSeq" id="WP_116046810.1">
    <property type="nucleotide sequence ID" value="NZ_QUBQ01000002.1"/>
</dbReference>
<dbReference type="SUPFAM" id="SSF54593">
    <property type="entry name" value="Glyoxalase/Bleomycin resistance protein/Dihydroxybiphenyl dioxygenase"/>
    <property type="match status" value="1"/>
</dbReference>
<comment type="caution">
    <text evidence="2">The sequence shown here is derived from an EMBL/GenBank/DDBJ whole genome shotgun (WGS) entry which is preliminary data.</text>
</comment>
<dbReference type="PANTHER" id="PTHR36437:SF2">
    <property type="entry name" value="GLYOXALASE_BLEOMYCIN RESISTANCE PROTEIN_DIOXYGENASE"/>
    <property type="match status" value="1"/>
</dbReference>
<gene>
    <name evidence="2" type="ORF">DX130_15385</name>
</gene>
<sequence length="96" mass="10716">MFSPGWSYLTVAPSPNNETVLELVKADTPEREALIGRQAADQVHIMFASDDIDADYRRLKERGVNFHGQPQSVPGGRGVGFQDLYGNLFDLYQSDK</sequence>
<feature type="domain" description="VOC" evidence="1">
    <location>
        <begin position="1"/>
        <end position="94"/>
    </location>
</feature>
<dbReference type="OrthoDB" id="9794917at2"/>
<dbReference type="AlphaFoldDB" id="A0A371PGE3"/>
<organism evidence="2 3">
    <name type="scientific">Paenibacillus paeoniae</name>
    <dbReference type="NCBI Taxonomy" id="2292705"/>
    <lineage>
        <taxon>Bacteria</taxon>
        <taxon>Bacillati</taxon>
        <taxon>Bacillota</taxon>
        <taxon>Bacilli</taxon>
        <taxon>Bacillales</taxon>
        <taxon>Paenibacillaceae</taxon>
        <taxon>Paenibacillus</taxon>
    </lineage>
</organism>
<evidence type="ECO:0000313" key="2">
    <source>
        <dbReference type="EMBL" id="REK75019.1"/>
    </source>
</evidence>
<dbReference type="InterPro" id="IPR004360">
    <property type="entry name" value="Glyas_Fos-R_dOase_dom"/>
</dbReference>
<dbReference type="Pfam" id="PF00903">
    <property type="entry name" value="Glyoxalase"/>
    <property type="match status" value="1"/>
</dbReference>
<proteinExistence type="predicted"/>
<accession>A0A371PGE3</accession>
<evidence type="ECO:0000313" key="3">
    <source>
        <dbReference type="Proteomes" id="UP000261905"/>
    </source>
</evidence>
<dbReference type="EMBL" id="QUBQ01000002">
    <property type="protein sequence ID" value="REK75019.1"/>
    <property type="molecule type" value="Genomic_DNA"/>
</dbReference>
<dbReference type="Gene3D" id="3.10.180.10">
    <property type="entry name" value="2,3-Dihydroxybiphenyl 1,2-Dioxygenase, domain 1"/>
    <property type="match status" value="1"/>
</dbReference>
<dbReference type="Proteomes" id="UP000261905">
    <property type="component" value="Unassembled WGS sequence"/>
</dbReference>
<evidence type="ECO:0000259" key="1">
    <source>
        <dbReference type="PROSITE" id="PS51819"/>
    </source>
</evidence>